<feature type="region of interest" description="Disordered" evidence="1">
    <location>
        <begin position="87"/>
        <end position="111"/>
    </location>
</feature>
<dbReference type="Gene3D" id="3.40.630.40">
    <property type="entry name" value="Zn-dependent exopeptidases"/>
    <property type="match status" value="1"/>
</dbReference>
<dbReference type="AlphaFoldDB" id="A0A9X2HYB5"/>
<feature type="compositionally biased region" description="Basic and acidic residues" evidence="1">
    <location>
        <begin position="87"/>
        <end position="99"/>
    </location>
</feature>
<evidence type="ECO:0000313" key="3">
    <source>
        <dbReference type="Proteomes" id="UP001139486"/>
    </source>
</evidence>
<keyword evidence="3" id="KW-1185">Reference proteome</keyword>
<accession>A0A9X2HYB5</accession>
<gene>
    <name evidence="2" type="ORF">M9979_12875</name>
</gene>
<comment type="caution">
    <text evidence="2">The sequence shown here is derived from an EMBL/GenBank/DDBJ whole genome shotgun (WGS) entry which is preliminary data.</text>
</comment>
<dbReference type="RefSeq" id="WP_254289768.1">
    <property type="nucleotide sequence ID" value="NZ_JAMLDY010000015.1"/>
</dbReference>
<sequence length="290" mass="30716">MDASFERIGAPDAADAPFAPPLSPVVLSVPHAGRDYPAGLLAALRLPPAALVVLEDRHVDAVAHAARTVETMLVQRAPRAWIDLNRSEHERDPRVDEGARPQAQPAASAKLRSGLGLVPRRAGSAGDLWRRRFSAAEVTARIAQDHRPYHDALAATLVAARARFGIAVLIDVHSMPPIGAHAQVVLGDRFGQSSAGRFVARLEAEAAAMGITSALNTPYAGGHILERHAAPAEGVHAIQLEIDRSLYLDHRLDQPGPGFARTVALLRRMLAAVEDEALAGDATGVALAAE</sequence>
<dbReference type="Pfam" id="PF05013">
    <property type="entry name" value="FGase"/>
    <property type="match status" value="1"/>
</dbReference>
<dbReference type="InterPro" id="IPR007709">
    <property type="entry name" value="N-FG_amidohydro"/>
</dbReference>
<protein>
    <submittedName>
        <fullName evidence="2">N-formylglutamate amidohydrolase</fullName>
    </submittedName>
</protein>
<dbReference type="Proteomes" id="UP001139486">
    <property type="component" value="Unassembled WGS sequence"/>
</dbReference>
<name>A0A9X2HYB5_9SPHN</name>
<reference evidence="2" key="1">
    <citation type="submission" date="2022-05" db="EMBL/GenBank/DDBJ databases">
        <title>Sphingomonas sp. strain RP10 Genome sequencing and assembly.</title>
        <authorList>
            <person name="Kim I."/>
        </authorList>
    </citation>
    <scope>NUCLEOTIDE SEQUENCE</scope>
    <source>
        <strain evidence="2">RP10</strain>
    </source>
</reference>
<dbReference type="EMBL" id="JAMLDY010000015">
    <property type="protein sequence ID" value="MCP3735768.1"/>
    <property type="molecule type" value="Genomic_DNA"/>
</dbReference>
<organism evidence="2 3">
    <name type="scientific">Sphingomonas liriopis</name>
    <dbReference type="NCBI Taxonomy" id="2949094"/>
    <lineage>
        <taxon>Bacteria</taxon>
        <taxon>Pseudomonadati</taxon>
        <taxon>Pseudomonadota</taxon>
        <taxon>Alphaproteobacteria</taxon>
        <taxon>Sphingomonadales</taxon>
        <taxon>Sphingomonadaceae</taxon>
        <taxon>Sphingomonas</taxon>
    </lineage>
</organism>
<evidence type="ECO:0000313" key="2">
    <source>
        <dbReference type="EMBL" id="MCP3735768.1"/>
    </source>
</evidence>
<evidence type="ECO:0000256" key="1">
    <source>
        <dbReference type="SAM" id="MobiDB-lite"/>
    </source>
</evidence>
<proteinExistence type="predicted"/>
<dbReference type="SUPFAM" id="SSF53187">
    <property type="entry name" value="Zn-dependent exopeptidases"/>
    <property type="match status" value="1"/>
</dbReference>